<evidence type="ECO:0000256" key="1">
    <source>
        <dbReference type="ARBA" id="ARBA00004651"/>
    </source>
</evidence>
<evidence type="ECO:0000313" key="9">
    <source>
        <dbReference type="EMBL" id="ANP37874.1"/>
    </source>
</evidence>
<keyword evidence="4 7" id="KW-0812">Transmembrane</keyword>
<feature type="domain" description="ABC3 transporter permease C-terminal" evidence="8">
    <location>
        <begin position="662"/>
        <end position="774"/>
    </location>
</feature>
<evidence type="ECO:0000313" key="10">
    <source>
        <dbReference type="Proteomes" id="UP000092565"/>
    </source>
</evidence>
<dbReference type="EMBL" id="CP015124">
    <property type="protein sequence ID" value="ANP37874.1"/>
    <property type="molecule type" value="Genomic_DNA"/>
</dbReference>
<evidence type="ECO:0000256" key="5">
    <source>
        <dbReference type="ARBA" id="ARBA00022989"/>
    </source>
</evidence>
<keyword evidence="3" id="KW-1003">Cell membrane</keyword>
<protein>
    <submittedName>
        <fullName evidence="9">ABC transporter permease</fullName>
    </submittedName>
</protein>
<comment type="similarity">
    <text evidence="2">Belongs to the ABC-4 integral membrane protein family. LolC/E subfamily.</text>
</comment>
<dbReference type="InterPro" id="IPR051447">
    <property type="entry name" value="Lipoprotein-release_system"/>
</dbReference>
<evidence type="ECO:0000259" key="8">
    <source>
        <dbReference type="Pfam" id="PF02687"/>
    </source>
</evidence>
<dbReference type="PROSITE" id="PS51257">
    <property type="entry name" value="PROKAR_LIPOPROTEIN"/>
    <property type="match status" value="1"/>
</dbReference>
<feature type="transmembrane region" description="Helical" evidence="7">
    <location>
        <begin position="655"/>
        <end position="675"/>
    </location>
</feature>
<feature type="transmembrane region" description="Helical" evidence="7">
    <location>
        <begin position="312"/>
        <end position="332"/>
    </location>
</feature>
<keyword evidence="10" id="KW-1185">Reference proteome</keyword>
<feature type="transmembrane region" description="Helical" evidence="7">
    <location>
        <begin position="15"/>
        <end position="37"/>
    </location>
</feature>
<dbReference type="AlphaFoldDB" id="A0A1B0ZUV8"/>
<dbReference type="InterPro" id="IPR003838">
    <property type="entry name" value="ABC3_permease_C"/>
</dbReference>
<dbReference type="PANTHER" id="PTHR30489">
    <property type="entry name" value="LIPOPROTEIN-RELEASING SYSTEM TRANSMEMBRANE PROTEIN LOLE"/>
    <property type="match status" value="1"/>
</dbReference>
<evidence type="ECO:0000256" key="7">
    <source>
        <dbReference type="SAM" id="Phobius"/>
    </source>
</evidence>
<dbReference type="GO" id="GO:0098797">
    <property type="term" value="C:plasma membrane protein complex"/>
    <property type="evidence" value="ECO:0007669"/>
    <property type="project" value="TreeGrafter"/>
</dbReference>
<dbReference type="Proteomes" id="UP000092565">
    <property type="component" value="Chromosome"/>
</dbReference>
<evidence type="ECO:0000256" key="2">
    <source>
        <dbReference type="ARBA" id="ARBA00005236"/>
    </source>
</evidence>
<evidence type="ECO:0000256" key="3">
    <source>
        <dbReference type="ARBA" id="ARBA00022475"/>
    </source>
</evidence>
<proteinExistence type="inferred from homology"/>
<sequence>MQALDLKLLRSFRRLWAQALAIALVLACGVSILLMAFGMERALDDTRAAYYERNRFADVFARATRVPDHEMGRVQAIDGVRAAEARVEHYAILDLPEKVETVTGLVLSLPGNGGPLLNVPLLRSGRLPDADASDEVAINDPFARANGLRPGDRFSANLNGQRRDLRVTGTVLSPEFIYTLGPGALLPDNETFGIIWLPERVAEAAFDMKGAFNSLSVKLNPAARQDEVIDRIDDILAPYGGLGAHGRDLQLSDQFIDAELSELRNTALILPPIFFGITAFLVNMVVGRIVLLERSEIGLLKALGYSNYEVCLHYLLLAGLIACLGVLIGWAAGTWLSRSLAQIYAQFFEFPYLIFHTRLDAYALSGVLALLTAGLGAAQSALHVARMAPAVAMSPPAPPRFKRNLLDRMLTRLRPSQAVMMILRSLVRWPVRSGLSILGLSLAVSVLVASGFFQDALDEIMETSFYQANRQDAALIFTPEIPETALPEVANLPGVLQAEGQFYQAAVLRHGHLSKDISIEARRPGADLARILDGDGRVVEPPAGGILLSERLAGQLEARAGDVIEVEFKGGRNETHMVRVSGKVTQYFGIGAYMDLDSLSALLRQAPRITVAHLRLDQNAVPELHALLKETPSLSGLSMMSEIRQSFRETIRENVIVMTTVYGVIAVLITVGVAYNGARIQMSERARELASLRILGFTRAEVSFILVGETMLLALLAQPVGWLLGAGIAALLAHGSSSDLYSIPLVLKPAGFATASLVVLGAALVSVLLVRRRLDRLDLVQVMKTRE</sequence>
<dbReference type="GO" id="GO:0044874">
    <property type="term" value="P:lipoprotein localization to outer membrane"/>
    <property type="evidence" value="ECO:0007669"/>
    <property type="project" value="TreeGrafter"/>
</dbReference>
<feature type="transmembrane region" description="Helical" evidence="7">
    <location>
        <begin position="752"/>
        <end position="770"/>
    </location>
</feature>
<keyword evidence="5 7" id="KW-1133">Transmembrane helix</keyword>
<evidence type="ECO:0000256" key="4">
    <source>
        <dbReference type="ARBA" id="ARBA00022692"/>
    </source>
</evidence>
<keyword evidence="6 7" id="KW-0472">Membrane</keyword>
<feature type="transmembrane region" description="Helical" evidence="7">
    <location>
        <begin position="268"/>
        <end position="292"/>
    </location>
</feature>
<feature type="domain" description="ABC3 transporter permease C-terminal" evidence="8">
    <location>
        <begin position="273"/>
        <end position="389"/>
    </location>
</feature>
<dbReference type="RefSeq" id="WP_065272630.1">
    <property type="nucleotide sequence ID" value="NZ_CP015124.1"/>
</dbReference>
<dbReference type="Pfam" id="PF02687">
    <property type="entry name" value="FtsX"/>
    <property type="match status" value="2"/>
</dbReference>
<reference evidence="9 10" key="1">
    <citation type="submission" date="2016-04" db="EMBL/GenBank/DDBJ databases">
        <authorList>
            <person name="Evans L.H."/>
            <person name="Alamgir A."/>
            <person name="Owens N."/>
            <person name="Weber N.D."/>
            <person name="Virtaneva K."/>
            <person name="Barbian K."/>
            <person name="Babar A."/>
            <person name="Rosenke K."/>
        </authorList>
    </citation>
    <scope>NUCLEOTIDE SEQUENCE [LARGE SCALE GENOMIC DNA]</scope>
    <source>
        <strain evidence="9 10">JL2886</strain>
    </source>
</reference>
<feature type="transmembrane region" description="Helical" evidence="7">
    <location>
        <begin position="712"/>
        <end position="732"/>
    </location>
</feature>
<comment type="subcellular location">
    <subcellularLocation>
        <location evidence="1">Cell membrane</location>
        <topology evidence="1">Multi-pass membrane protein</topology>
    </subcellularLocation>
</comment>
<feature type="transmembrane region" description="Helical" evidence="7">
    <location>
        <begin position="361"/>
        <end position="378"/>
    </location>
</feature>
<feature type="transmembrane region" description="Helical" evidence="7">
    <location>
        <begin position="434"/>
        <end position="453"/>
    </location>
</feature>
<organism evidence="9 10">
    <name type="scientific">Phaeobacter gallaeciensis</name>
    <dbReference type="NCBI Taxonomy" id="60890"/>
    <lineage>
        <taxon>Bacteria</taxon>
        <taxon>Pseudomonadati</taxon>
        <taxon>Pseudomonadota</taxon>
        <taxon>Alphaproteobacteria</taxon>
        <taxon>Rhodobacterales</taxon>
        <taxon>Roseobacteraceae</taxon>
        <taxon>Phaeobacter</taxon>
    </lineage>
</organism>
<name>A0A1B0ZUV8_9RHOB</name>
<accession>A0A1B0ZUV8</accession>
<dbReference type="OrthoDB" id="5137249at2"/>
<evidence type="ECO:0000256" key="6">
    <source>
        <dbReference type="ARBA" id="ARBA00023136"/>
    </source>
</evidence>
<dbReference type="PANTHER" id="PTHR30489:SF0">
    <property type="entry name" value="LIPOPROTEIN-RELEASING SYSTEM TRANSMEMBRANE PROTEIN LOLE"/>
    <property type="match status" value="1"/>
</dbReference>
<gene>
    <name evidence="9" type="ORF">JL2886_02988</name>
</gene>